<sequence length="672" mass="77753">MKSFFYPRLAFTNLKKNAKLYFPYLLTSSFTVMMFYLINYLSSHDGIDQMSTGSRTMQVILNLGKIVIIIFSVIFLFYMNSFLMKRRKKEIALYNILGLEKKHIMIMMFYETFFTTFVSLLVGFLFGIIFSQLVSLLLIRLMGITTLLTFHISWSSLLITVIIFLPIYFMTYLIHVIQIQLANPIELLRGSQSGEKEPKTKWLMTLVGILSLGIGYYIAVTIDDPLTAVYLFFIAVILVIIGTYCLFTAGSITILKFLKKNKHFYYQTKHFTSVSQLIYRMKQNAVGLASICILCTCILVMLSSTVSLYFGIEDTISSYQQDSYQLKVYGYEDGTLPTEKQFQTFYADIQDQLKRNGIGIDSFIHLQRYSVSVRFKDNQHIMMDRESGNFTVGYLIGVTEDEYNRAYHQDVHLQDDEVLVTSNFFEFGKTFDIDNTKYQIKDVIHQPYLLPNENSTAEKNIIVIMKDEAAIQKMMSSFFGDEIQPTENLSIKYSNQSQEKEAEDILERCLEKFTISANASGQEHGEISFYYSSQYTVRLMLMELYGSLFFLGIFLGILFLMATILIMYYKQLSEGYEDQKRFEIMQKVGMSTKEVKQTIRSQVLIFFFLPLIVSVIHMAFAFNMITMMFSFLVTSGIQIFVICTVISVVTVAIIYAIVYAITSRTYYRIVKY</sequence>
<feature type="transmembrane region" description="Helical" evidence="6">
    <location>
        <begin position="285"/>
        <end position="312"/>
    </location>
</feature>
<dbReference type="InterPro" id="IPR027022">
    <property type="entry name" value="ABC_permease_BceB-typ"/>
</dbReference>
<feature type="transmembrane region" description="Helical" evidence="6">
    <location>
        <begin position="59"/>
        <end position="79"/>
    </location>
</feature>
<evidence type="ECO:0000256" key="3">
    <source>
        <dbReference type="ARBA" id="ARBA00022692"/>
    </source>
</evidence>
<evidence type="ECO:0000256" key="6">
    <source>
        <dbReference type="PIRNR" id="PIRNR018968"/>
    </source>
</evidence>
<reference evidence="8 9" key="1">
    <citation type="journal article" date="2018" name="BMC Genomics">
        <title>Whole genome sequencing and function prediction of 133 gut anaerobes isolated from chicken caecum in pure cultures.</title>
        <authorList>
            <person name="Medvecky M."/>
            <person name="Cejkova D."/>
            <person name="Polansky O."/>
            <person name="Karasova D."/>
            <person name="Kubasova T."/>
            <person name="Cizek A."/>
            <person name="Rychlik I."/>
        </authorList>
    </citation>
    <scope>NUCLEOTIDE SEQUENCE [LARGE SCALE GENOMIC DNA]</scope>
    <source>
        <strain evidence="8 9">An13</strain>
    </source>
</reference>
<feature type="transmembrane region" description="Helical" evidence="6">
    <location>
        <begin position="603"/>
        <end position="625"/>
    </location>
</feature>
<feature type="domain" description="ABC3 transporter permease C-terminal" evidence="7">
    <location>
        <begin position="66"/>
        <end position="179"/>
    </location>
</feature>
<dbReference type="RefSeq" id="WP_087357770.1">
    <property type="nucleotide sequence ID" value="NZ_NFLJ01000012.1"/>
</dbReference>
<keyword evidence="3 6" id="KW-0812">Transmembrane</keyword>
<gene>
    <name evidence="8" type="ORF">B5E75_05415</name>
</gene>
<evidence type="ECO:0000313" key="8">
    <source>
        <dbReference type="EMBL" id="OUQ34915.1"/>
    </source>
</evidence>
<feature type="transmembrane region" description="Helical" evidence="6">
    <location>
        <begin position="202"/>
        <end position="222"/>
    </location>
</feature>
<dbReference type="PIRSF" id="PIRSF018968">
    <property type="entry name" value="ABC_permease_BceB"/>
    <property type="match status" value="1"/>
</dbReference>
<evidence type="ECO:0000259" key="7">
    <source>
        <dbReference type="Pfam" id="PF02687"/>
    </source>
</evidence>
<evidence type="ECO:0000256" key="4">
    <source>
        <dbReference type="ARBA" id="ARBA00022989"/>
    </source>
</evidence>
<protein>
    <submittedName>
        <fullName evidence="8">ABC transporter permease</fullName>
    </submittedName>
</protein>
<name>A0A1Y4SYC9_9FIRM</name>
<dbReference type="PANTHER" id="PTHR46795:SF3">
    <property type="entry name" value="ABC TRANSPORTER PERMEASE"/>
    <property type="match status" value="1"/>
</dbReference>
<dbReference type="EMBL" id="NFLJ01000012">
    <property type="protein sequence ID" value="OUQ34915.1"/>
    <property type="molecule type" value="Genomic_DNA"/>
</dbReference>
<proteinExistence type="inferred from homology"/>
<dbReference type="InterPro" id="IPR003838">
    <property type="entry name" value="ABC3_permease_C"/>
</dbReference>
<dbReference type="PANTHER" id="PTHR46795">
    <property type="entry name" value="ABC TRANSPORTER PERMEASE-RELATED-RELATED"/>
    <property type="match status" value="1"/>
</dbReference>
<keyword evidence="6" id="KW-0813">Transport</keyword>
<feature type="transmembrane region" description="Helical" evidence="6">
    <location>
        <begin position="109"/>
        <end position="134"/>
    </location>
</feature>
<keyword evidence="4 6" id="KW-1133">Transmembrane helix</keyword>
<organism evidence="8 9">
    <name type="scientific">Massilimicrobiota timonensis</name>
    <dbReference type="NCBI Taxonomy" id="1776392"/>
    <lineage>
        <taxon>Bacteria</taxon>
        <taxon>Bacillati</taxon>
        <taxon>Bacillota</taxon>
        <taxon>Erysipelotrichia</taxon>
        <taxon>Erysipelotrichales</taxon>
        <taxon>Erysipelotrichaceae</taxon>
        <taxon>Massilimicrobiota</taxon>
    </lineage>
</organism>
<keyword evidence="9" id="KW-1185">Reference proteome</keyword>
<comment type="similarity">
    <text evidence="6">Belongs to the ABC-4 integral membrane protein family.</text>
</comment>
<evidence type="ECO:0000256" key="1">
    <source>
        <dbReference type="ARBA" id="ARBA00004651"/>
    </source>
</evidence>
<dbReference type="GO" id="GO:0055085">
    <property type="term" value="P:transmembrane transport"/>
    <property type="evidence" value="ECO:0007669"/>
    <property type="project" value="UniProtKB-UniRule"/>
</dbReference>
<keyword evidence="5 6" id="KW-0472">Membrane</keyword>
<feature type="transmembrane region" description="Helical" evidence="6">
    <location>
        <begin position="228"/>
        <end position="255"/>
    </location>
</feature>
<feature type="transmembrane region" description="Helical" evidence="6">
    <location>
        <begin position="637"/>
        <end position="661"/>
    </location>
</feature>
<comment type="subcellular location">
    <subcellularLocation>
        <location evidence="1 6">Cell membrane</location>
        <topology evidence="1 6">Multi-pass membrane protein</topology>
    </subcellularLocation>
</comment>
<dbReference type="Proteomes" id="UP000195305">
    <property type="component" value="Unassembled WGS sequence"/>
</dbReference>
<evidence type="ECO:0000256" key="2">
    <source>
        <dbReference type="ARBA" id="ARBA00022475"/>
    </source>
</evidence>
<dbReference type="AlphaFoldDB" id="A0A1Y4SYC9"/>
<dbReference type="InterPro" id="IPR052536">
    <property type="entry name" value="ABC-4_Integral_Memb_Prot"/>
</dbReference>
<comment type="caution">
    <text evidence="8">The sequence shown here is derived from an EMBL/GenBank/DDBJ whole genome shotgun (WGS) entry which is preliminary data.</text>
</comment>
<evidence type="ECO:0000256" key="5">
    <source>
        <dbReference type="ARBA" id="ARBA00023136"/>
    </source>
</evidence>
<feature type="transmembrane region" description="Helical" evidence="6">
    <location>
        <begin position="154"/>
        <end position="181"/>
    </location>
</feature>
<feature type="transmembrane region" description="Helical" evidence="6">
    <location>
        <begin position="544"/>
        <end position="569"/>
    </location>
</feature>
<feature type="transmembrane region" description="Helical" evidence="6">
    <location>
        <begin position="21"/>
        <end position="39"/>
    </location>
</feature>
<dbReference type="GO" id="GO:0005886">
    <property type="term" value="C:plasma membrane"/>
    <property type="evidence" value="ECO:0007669"/>
    <property type="project" value="UniProtKB-SubCell"/>
</dbReference>
<accession>A0A1Y4SYC9</accession>
<keyword evidence="2 6" id="KW-1003">Cell membrane</keyword>
<dbReference type="OrthoDB" id="9781780at2"/>
<dbReference type="Pfam" id="PF02687">
    <property type="entry name" value="FtsX"/>
    <property type="match status" value="1"/>
</dbReference>
<evidence type="ECO:0000313" key="9">
    <source>
        <dbReference type="Proteomes" id="UP000195305"/>
    </source>
</evidence>